<protein>
    <submittedName>
        <fullName evidence="1">Uncharacterized protein</fullName>
    </submittedName>
</protein>
<keyword evidence="2" id="KW-1185">Reference proteome</keyword>
<sequence>MPLFHELYFRMTSHRFYCTWWQYWEKLKKNLRATTKILKITMARVGQPKAMAVIQNHGRHLWLWMGGSEAPPPAVNGNTTGFLLNRVRYSGVEPCSAGIVNRKEV</sequence>
<reference evidence="1 2" key="1">
    <citation type="submission" date="2021-06" db="EMBL/GenBank/DDBJ databases">
        <authorList>
            <person name="Palmer J.M."/>
        </authorList>
    </citation>
    <scope>NUCLEOTIDE SEQUENCE [LARGE SCALE GENOMIC DNA]</scope>
    <source>
        <strain evidence="2">if_2019</strain>
        <tissue evidence="1">Muscle</tissue>
    </source>
</reference>
<dbReference type="EMBL" id="JAHRIQ010069562">
    <property type="protein sequence ID" value="MEQ2242854.1"/>
    <property type="molecule type" value="Genomic_DNA"/>
</dbReference>
<comment type="caution">
    <text evidence="1">The sequence shown here is derived from an EMBL/GenBank/DDBJ whole genome shotgun (WGS) entry which is preliminary data.</text>
</comment>
<evidence type="ECO:0000313" key="1">
    <source>
        <dbReference type="EMBL" id="MEQ2242854.1"/>
    </source>
</evidence>
<accession>A0ABV0UCD5</accession>
<gene>
    <name evidence="1" type="ORF">ILYODFUR_001154</name>
</gene>
<dbReference type="Proteomes" id="UP001482620">
    <property type="component" value="Unassembled WGS sequence"/>
</dbReference>
<name>A0ABV0UCD5_9TELE</name>
<proteinExistence type="predicted"/>
<organism evidence="1 2">
    <name type="scientific">Ilyodon furcidens</name>
    <name type="common">goldbreast splitfin</name>
    <dbReference type="NCBI Taxonomy" id="33524"/>
    <lineage>
        <taxon>Eukaryota</taxon>
        <taxon>Metazoa</taxon>
        <taxon>Chordata</taxon>
        <taxon>Craniata</taxon>
        <taxon>Vertebrata</taxon>
        <taxon>Euteleostomi</taxon>
        <taxon>Actinopterygii</taxon>
        <taxon>Neopterygii</taxon>
        <taxon>Teleostei</taxon>
        <taxon>Neoteleostei</taxon>
        <taxon>Acanthomorphata</taxon>
        <taxon>Ovalentaria</taxon>
        <taxon>Atherinomorphae</taxon>
        <taxon>Cyprinodontiformes</taxon>
        <taxon>Goodeidae</taxon>
        <taxon>Ilyodon</taxon>
    </lineage>
</organism>
<evidence type="ECO:0000313" key="2">
    <source>
        <dbReference type="Proteomes" id="UP001482620"/>
    </source>
</evidence>